<evidence type="ECO:0000313" key="4">
    <source>
        <dbReference type="Proteomes" id="UP000599391"/>
    </source>
</evidence>
<keyword evidence="4" id="KW-1185">Reference proteome</keyword>
<proteinExistence type="predicted"/>
<name>A0A8J7HMC5_9CYAN</name>
<feature type="domain" description="ParB-like N-terminal" evidence="2">
    <location>
        <begin position="8"/>
        <end position="69"/>
    </location>
</feature>
<dbReference type="SUPFAM" id="SSF160975">
    <property type="entry name" value="AF1531-like"/>
    <property type="match status" value="1"/>
</dbReference>
<dbReference type="RefSeq" id="WP_214441796.1">
    <property type="nucleotide sequence ID" value="NZ_JAECZB010000096.1"/>
</dbReference>
<dbReference type="EMBL" id="JAECZB010000096">
    <property type="protein sequence ID" value="MBH8555591.1"/>
    <property type="molecule type" value="Genomic_DNA"/>
</dbReference>
<dbReference type="InterPro" id="IPR003115">
    <property type="entry name" value="ParB_N"/>
</dbReference>
<dbReference type="Proteomes" id="UP000599391">
    <property type="component" value="Unassembled WGS sequence"/>
</dbReference>
<keyword evidence="1" id="KW-0175">Coiled coil</keyword>
<dbReference type="Pfam" id="PF02195">
    <property type="entry name" value="ParB_N"/>
    <property type="match status" value="1"/>
</dbReference>
<protein>
    <recommendedName>
        <fullName evidence="2">ParB-like N-terminal domain-containing protein</fullName>
    </recommendedName>
</protein>
<accession>A0A8J7HMC5</accession>
<dbReference type="Gene3D" id="1.20.5.340">
    <property type="match status" value="1"/>
</dbReference>
<evidence type="ECO:0000256" key="1">
    <source>
        <dbReference type="SAM" id="Coils"/>
    </source>
</evidence>
<dbReference type="Gene3D" id="3.90.1530.10">
    <property type="entry name" value="Conserved hypothetical protein from pyrococcus furiosus pfu- 392566-001, ParB domain"/>
    <property type="match status" value="1"/>
</dbReference>
<comment type="caution">
    <text evidence="3">The sequence shown here is derived from an EMBL/GenBank/DDBJ whole genome shotgun (WGS) entry which is preliminary data.</text>
</comment>
<gene>
    <name evidence="3" type="ORF">I8751_25255</name>
</gene>
<sequence length="247" mass="28079">MKLSTSLVAIKKIISSKPRSLFAEEELEQAAKLILESEGVINPIVVRRTSLQSFEVVDGDFEYYAAARAREIDPRKGEMIGVFIIEDENEEALTKQIEVFRKPKNSNIYSNIATSSDAIELRFINMESRTTNTESRVTNLESRIESRTNELQEELRREIKSFTNKLNAIENRLPKPIEPLEALNSWSLPELTSKLKRINVKTPIIANIVNERENGKFESFSNVVDRIKGLGDKTMLKIIDSFSDGIS</sequence>
<dbReference type="AlphaFoldDB" id="A0A8J7HMC5"/>
<feature type="coiled-coil region" evidence="1">
    <location>
        <begin position="137"/>
        <end position="172"/>
    </location>
</feature>
<organism evidence="3 4">
    <name type="scientific">Atlanticothrix silvestris CENA357</name>
    <dbReference type="NCBI Taxonomy" id="1725252"/>
    <lineage>
        <taxon>Bacteria</taxon>
        <taxon>Bacillati</taxon>
        <taxon>Cyanobacteriota</taxon>
        <taxon>Cyanophyceae</taxon>
        <taxon>Nostocales</taxon>
        <taxon>Nodulariaceae</taxon>
        <taxon>Atlanticothrix</taxon>
        <taxon>Atlanticothrix silvestris</taxon>
    </lineage>
</organism>
<evidence type="ECO:0000259" key="2">
    <source>
        <dbReference type="Pfam" id="PF02195"/>
    </source>
</evidence>
<reference evidence="3 4" key="1">
    <citation type="journal article" date="2021" name="Int. J. Syst. Evol. Microbiol.">
        <title>Amazonocrinis nigriterrae gen. nov., sp. nov., Atlanticothrix silvestris gen. nov., sp. nov. and Dendronalium phyllosphericum gen. nov., sp. nov., nostocacean cyanobacteria from Brazilian environments.</title>
        <authorList>
            <person name="Alvarenga D.O."/>
            <person name="Andreote A.P.D."/>
            <person name="Branco L.H.Z."/>
            <person name="Delbaje E."/>
            <person name="Cruz R.B."/>
            <person name="Varani A.M."/>
            <person name="Fiore M.F."/>
        </authorList>
    </citation>
    <scope>NUCLEOTIDE SEQUENCE [LARGE SCALE GENOMIC DNA]</scope>
    <source>
        <strain evidence="3 4">CENA357</strain>
    </source>
</reference>
<evidence type="ECO:0000313" key="3">
    <source>
        <dbReference type="EMBL" id="MBH8555591.1"/>
    </source>
</evidence>